<keyword evidence="2" id="KW-1015">Disulfide bond</keyword>
<dbReference type="InterPro" id="IPR036514">
    <property type="entry name" value="SGNH_hydro_sf"/>
</dbReference>
<evidence type="ECO:0000259" key="4">
    <source>
        <dbReference type="Pfam" id="PF13472"/>
    </source>
</evidence>
<organism evidence="5 6">
    <name type="scientific">Nocardioides bruguierae</name>
    <dbReference type="NCBI Taxonomy" id="2945102"/>
    <lineage>
        <taxon>Bacteria</taxon>
        <taxon>Bacillati</taxon>
        <taxon>Actinomycetota</taxon>
        <taxon>Actinomycetes</taxon>
        <taxon>Propionibacteriales</taxon>
        <taxon>Nocardioidaceae</taxon>
        <taxon>Nocardioides</taxon>
    </lineage>
</organism>
<dbReference type="PANTHER" id="PTHR37981:SF1">
    <property type="entry name" value="SGNH HYDROLASE-TYPE ESTERASE DOMAIN-CONTAINING PROTEIN"/>
    <property type="match status" value="1"/>
</dbReference>
<dbReference type="Pfam" id="PF13472">
    <property type="entry name" value="Lipase_GDSL_2"/>
    <property type="match status" value="1"/>
</dbReference>
<dbReference type="PANTHER" id="PTHR37981">
    <property type="entry name" value="LIPASE 2"/>
    <property type="match status" value="1"/>
</dbReference>
<dbReference type="InterPro" id="IPR037460">
    <property type="entry name" value="SEST-like"/>
</dbReference>
<dbReference type="GO" id="GO:0004806">
    <property type="term" value="F:triacylglycerol lipase activity"/>
    <property type="evidence" value="ECO:0007669"/>
    <property type="project" value="TreeGrafter"/>
</dbReference>
<evidence type="ECO:0000313" key="6">
    <source>
        <dbReference type="Proteomes" id="UP001139485"/>
    </source>
</evidence>
<evidence type="ECO:0000256" key="3">
    <source>
        <dbReference type="SAM" id="SignalP"/>
    </source>
</evidence>
<dbReference type="AlphaFoldDB" id="A0A9X2D6Z2"/>
<evidence type="ECO:0000256" key="1">
    <source>
        <dbReference type="PIRSR" id="PIRSR637460-1"/>
    </source>
</evidence>
<dbReference type="EMBL" id="JAMOIL010000009">
    <property type="protein sequence ID" value="MCM0620311.1"/>
    <property type="molecule type" value="Genomic_DNA"/>
</dbReference>
<feature type="disulfide bond" evidence="2">
    <location>
        <begin position="82"/>
        <end position="106"/>
    </location>
</feature>
<dbReference type="PROSITE" id="PS51257">
    <property type="entry name" value="PROKAR_LIPOPROTEIN"/>
    <property type="match status" value="1"/>
</dbReference>
<evidence type="ECO:0000313" key="5">
    <source>
        <dbReference type="EMBL" id="MCM0620311.1"/>
    </source>
</evidence>
<dbReference type="GO" id="GO:0019433">
    <property type="term" value="P:triglyceride catabolic process"/>
    <property type="evidence" value="ECO:0007669"/>
    <property type="project" value="TreeGrafter"/>
</dbReference>
<dbReference type="Gene3D" id="3.40.50.1110">
    <property type="entry name" value="SGNH hydrolase"/>
    <property type="match status" value="1"/>
</dbReference>
<feature type="disulfide bond" evidence="2">
    <location>
        <begin position="159"/>
        <end position="172"/>
    </location>
</feature>
<keyword evidence="3" id="KW-0732">Signal</keyword>
<keyword evidence="6" id="KW-1185">Reference proteome</keyword>
<protein>
    <submittedName>
        <fullName evidence="5">SGNH/GDSL hydrolase family protein</fullName>
    </submittedName>
</protein>
<proteinExistence type="predicted"/>
<gene>
    <name evidence="5" type="ORF">M8330_08375</name>
</gene>
<dbReference type="Proteomes" id="UP001139485">
    <property type="component" value="Unassembled WGS sequence"/>
</dbReference>
<dbReference type="InterPro" id="IPR013830">
    <property type="entry name" value="SGNH_hydro"/>
</dbReference>
<feature type="active site" evidence="1">
    <location>
        <position position="292"/>
    </location>
</feature>
<evidence type="ECO:0000256" key="2">
    <source>
        <dbReference type="PIRSR" id="PIRSR637460-2"/>
    </source>
</evidence>
<sequence length="312" mass="32013">MTSSRVRTPARRLGGVSAALVLPALVLATLGLTACSEDDGGATASSAEATRAADPQGPVYVALGDSYTAAPFVPTTDPNDGCLRSDGNYPSLVAQALDADLTDVSCSGATTTSLVGVQTTMDGTNQPAQFDALGEDTELVTLSIGGNDEDLFSKLLGGCVQLAMTDRSGQPCTDATTPREVRSTLSTIRSHVRAALEGIAGRAPNATVLSVGYPQIVPAEGSCQDLLPIADGDLDLAREINEGLADAVRDAADRAGVTYVDVWSLSEGHDICADDPWIAGAQTDTSQALAFHPYAAEQEAVAEAIVSTLDAD</sequence>
<accession>A0A9X2D6Z2</accession>
<dbReference type="RefSeq" id="WP_250826972.1">
    <property type="nucleotide sequence ID" value="NZ_JAMOIL010000009.1"/>
</dbReference>
<feature type="active site" description="Nucleophile" evidence="1">
    <location>
        <position position="66"/>
    </location>
</feature>
<keyword evidence="5" id="KW-0378">Hydrolase</keyword>
<feature type="chain" id="PRO_5040896304" evidence="3">
    <location>
        <begin position="29"/>
        <end position="312"/>
    </location>
</feature>
<dbReference type="CDD" id="cd01823">
    <property type="entry name" value="SEST_like"/>
    <property type="match status" value="1"/>
</dbReference>
<feature type="signal peptide" evidence="3">
    <location>
        <begin position="1"/>
        <end position="28"/>
    </location>
</feature>
<comment type="caution">
    <text evidence="5">The sequence shown here is derived from an EMBL/GenBank/DDBJ whole genome shotgun (WGS) entry which is preliminary data.</text>
</comment>
<name>A0A9X2D6Z2_9ACTN</name>
<feature type="domain" description="SGNH hydrolase-type esterase" evidence="4">
    <location>
        <begin position="62"/>
        <end position="296"/>
    </location>
</feature>
<dbReference type="SUPFAM" id="SSF52266">
    <property type="entry name" value="SGNH hydrolase"/>
    <property type="match status" value="1"/>
</dbReference>
<reference evidence="5" key="1">
    <citation type="submission" date="2022-05" db="EMBL/GenBank/DDBJ databases">
        <authorList>
            <person name="Tuo L."/>
        </authorList>
    </citation>
    <scope>NUCLEOTIDE SEQUENCE</scope>
    <source>
        <strain evidence="5">BSK12Z-4</strain>
    </source>
</reference>
<feature type="disulfide bond" evidence="2">
    <location>
        <begin position="223"/>
        <end position="272"/>
    </location>
</feature>